<feature type="non-terminal residue" evidence="1">
    <location>
        <position position="91"/>
    </location>
</feature>
<dbReference type="Proteomes" id="UP001059041">
    <property type="component" value="Linkage Group LG1"/>
</dbReference>
<name>A0A9W7X6N0_TRIRA</name>
<evidence type="ECO:0000313" key="1">
    <source>
        <dbReference type="EMBL" id="KAI7814486.1"/>
    </source>
</evidence>
<organism evidence="1 2">
    <name type="scientific">Triplophysa rosa</name>
    <name type="common">Cave loach</name>
    <dbReference type="NCBI Taxonomy" id="992332"/>
    <lineage>
        <taxon>Eukaryota</taxon>
        <taxon>Metazoa</taxon>
        <taxon>Chordata</taxon>
        <taxon>Craniata</taxon>
        <taxon>Vertebrata</taxon>
        <taxon>Euteleostomi</taxon>
        <taxon>Actinopterygii</taxon>
        <taxon>Neopterygii</taxon>
        <taxon>Teleostei</taxon>
        <taxon>Ostariophysi</taxon>
        <taxon>Cypriniformes</taxon>
        <taxon>Nemacheilidae</taxon>
        <taxon>Triplophysa</taxon>
    </lineage>
</organism>
<accession>A0A9W7X6N0</accession>
<gene>
    <name evidence="1" type="ORF">IRJ41_019443</name>
</gene>
<keyword evidence="2" id="KW-1185">Reference proteome</keyword>
<dbReference type="EMBL" id="JAFHDT010000001">
    <property type="protein sequence ID" value="KAI7814486.1"/>
    <property type="molecule type" value="Genomic_DNA"/>
</dbReference>
<proteinExistence type="predicted"/>
<reference evidence="1" key="1">
    <citation type="submission" date="2021-02" db="EMBL/GenBank/DDBJ databases">
        <title>Comparative genomics reveals that relaxation of natural selection precedes convergent phenotypic evolution of cavefish.</title>
        <authorList>
            <person name="Peng Z."/>
        </authorList>
    </citation>
    <scope>NUCLEOTIDE SEQUENCE</scope>
    <source>
        <tissue evidence="1">Muscle</tissue>
    </source>
</reference>
<protein>
    <submittedName>
        <fullName evidence="1">Uncharacterized protein</fullName>
    </submittedName>
</protein>
<comment type="caution">
    <text evidence="1">The sequence shown here is derived from an EMBL/GenBank/DDBJ whole genome shotgun (WGS) entry which is preliminary data.</text>
</comment>
<evidence type="ECO:0000313" key="2">
    <source>
        <dbReference type="Proteomes" id="UP001059041"/>
    </source>
</evidence>
<sequence>VLAPTRELAQQLCDLCIRSELNCQDLYSTWQLMGRTKTHLPSIKMFGMDEAVVSRTKITQKLATDAQEWKMGTDQSGCDIHLHLLCGVLVD</sequence>
<dbReference type="AlphaFoldDB" id="A0A9W7X6N0"/>